<reference evidence="1" key="1">
    <citation type="journal article" date="2023" name="G3 (Bethesda)">
        <title>A reference genome for the long-term kleptoplast-retaining sea slug Elysia crispata morphotype clarki.</title>
        <authorList>
            <person name="Eastman K.E."/>
            <person name="Pendleton A.L."/>
            <person name="Shaikh M.A."/>
            <person name="Suttiyut T."/>
            <person name="Ogas R."/>
            <person name="Tomko P."/>
            <person name="Gavelis G."/>
            <person name="Widhalm J.R."/>
            <person name="Wisecaver J.H."/>
        </authorList>
    </citation>
    <scope>NUCLEOTIDE SEQUENCE</scope>
    <source>
        <strain evidence="1">ECLA1</strain>
    </source>
</reference>
<keyword evidence="2" id="KW-1185">Reference proteome</keyword>
<comment type="caution">
    <text evidence="1">The sequence shown here is derived from an EMBL/GenBank/DDBJ whole genome shotgun (WGS) entry which is preliminary data.</text>
</comment>
<dbReference type="AlphaFoldDB" id="A0AAE1CN09"/>
<protein>
    <submittedName>
        <fullName evidence="1">Uncharacterized protein</fullName>
    </submittedName>
</protein>
<accession>A0AAE1CN09</accession>
<dbReference type="Proteomes" id="UP001283361">
    <property type="component" value="Unassembled WGS sequence"/>
</dbReference>
<evidence type="ECO:0000313" key="2">
    <source>
        <dbReference type="Proteomes" id="UP001283361"/>
    </source>
</evidence>
<sequence>MQIVLKRKVMTPTLITFNEAEFFHTCERICCRSVPKDWSGLTKMDEQALATDNGPIKKQVFEILSALCVYSREGYDRALEVLDHFKTIQAGLDMVYQLPPSCTSAAGWASSVTRFC</sequence>
<dbReference type="PANTHER" id="PTHR46345:SF8">
    <property type="entry name" value="FORMIN 3, ISOFORM B"/>
    <property type="match status" value="1"/>
</dbReference>
<dbReference type="EMBL" id="JAWDGP010007412">
    <property type="protein sequence ID" value="KAK3719782.1"/>
    <property type="molecule type" value="Genomic_DNA"/>
</dbReference>
<organism evidence="1 2">
    <name type="scientific">Elysia crispata</name>
    <name type="common">lettuce slug</name>
    <dbReference type="NCBI Taxonomy" id="231223"/>
    <lineage>
        <taxon>Eukaryota</taxon>
        <taxon>Metazoa</taxon>
        <taxon>Spiralia</taxon>
        <taxon>Lophotrochozoa</taxon>
        <taxon>Mollusca</taxon>
        <taxon>Gastropoda</taxon>
        <taxon>Heterobranchia</taxon>
        <taxon>Euthyneura</taxon>
        <taxon>Panpulmonata</taxon>
        <taxon>Sacoglossa</taxon>
        <taxon>Placobranchoidea</taxon>
        <taxon>Plakobranchidae</taxon>
        <taxon>Elysia</taxon>
    </lineage>
</organism>
<dbReference type="InterPro" id="IPR016024">
    <property type="entry name" value="ARM-type_fold"/>
</dbReference>
<dbReference type="Gene3D" id="1.25.10.10">
    <property type="entry name" value="Leucine-rich Repeat Variant"/>
    <property type="match status" value="1"/>
</dbReference>
<dbReference type="InterPro" id="IPR011989">
    <property type="entry name" value="ARM-like"/>
</dbReference>
<name>A0AAE1CN09_9GAST</name>
<dbReference type="PANTHER" id="PTHR46345">
    <property type="entry name" value="INVERTED FORMIN-2"/>
    <property type="match status" value="1"/>
</dbReference>
<evidence type="ECO:0000313" key="1">
    <source>
        <dbReference type="EMBL" id="KAK3719782.1"/>
    </source>
</evidence>
<dbReference type="SUPFAM" id="SSF48371">
    <property type="entry name" value="ARM repeat"/>
    <property type="match status" value="1"/>
</dbReference>
<proteinExistence type="predicted"/>
<gene>
    <name evidence="1" type="ORF">RRG08_040085</name>
</gene>